<dbReference type="InterPro" id="IPR052267">
    <property type="entry name" value="N-DRC_Component"/>
</dbReference>
<dbReference type="AlphaFoldDB" id="A0A151NTJ5"/>
<evidence type="ECO:0000313" key="1">
    <source>
        <dbReference type="EMBL" id="KYO40084.1"/>
    </source>
</evidence>
<organism evidence="1 2">
    <name type="scientific">Alligator mississippiensis</name>
    <name type="common">American alligator</name>
    <dbReference type="NCBI Taxonomy" id="8496"/>
    <lineage>
        <taxon>Eukaryota</taxon>
        <taxon>Metazoa</taxon>
        <taxon>Chordata</taxon>
        <taxon>Craniata</taxon>
        <taxon>Vertebrata</taxon>
        <taxon>Euteleostomi</taxon>
        <taxon>Archelosauria</taxon>
        <taxon>Archosauria</taxon>
        <taxon>Crocodylia</taxon>
        <taxon>Alligatoridae</taxon>
        <taxon>Alligatorinae</taxon>
        <taxon>Alligator</taxon>
    </lineage>
</organism>
<dbReference type="STRING" id="8496.A0A151NTJ5"/>
<dbReference type="EMBL" id="AKHW03002095">
    <property type="protein sequence ID" value="KYO40084.1"/>
    <property type="molecule type" value="Genomic_DNA"/>
</dbReference>
<dbReference type="PANTHER" id="PTHR14690:SF6">
    <property type="entry name" value="IQ AND AAA DOMAIN-CONTAINING PROTEIN 1-LIKE"/>
    <property type="match status" value="1"/>
</dbReference>
<proteinExistence type="predicted"/>
<gene>
    <name evidence="1" type="ORF">Y1Q_0018124</name>
</gene>
<evidence type="ECO:0000313" key="2">
    <source>
        <dbReference type="Proteomes" id="UP000050525"/>
    </source>
</evidence>
<accession>A0A151NTJ5</accession>
<sequence length="119" mass="13702">MQHSRVTWQRLIQKHGGTVGHGLDLSALATVSDGYSQGPMAQVVRAVLTERRILQLPRRPLRAEEFLQLLPKADPVYPEEEKMLQDWYLKTPLGKRWLKATEEQVEGKEMQGKKKKGRK</sequence>
<dbReference type="PANTHER" id="PTHR14690">
    <property type="entry name" value="IQ MOTIF CONTAINING WITH AAA DOMAIN 1"/>
    <property type="match status" value="1"/>
</dbReference>
<name>A0A151NTJ5_ALLMI</name>
<comment type="caution">
    <text evidence="1">The sequence shown here is derived from an EMBL/GenBank/DDBJ whole genome shotgun (WGS) entry which is preliminary data.</text>
</comment>
<protein>
    <submittedName>
        <fullName evidence="1">Uncharacterized protein</fullName>
    </submittedName>
</protein>
<keyword evidence="2" id="KW-1185">Reference proteome</keyword>
<dbReference type="Proteomes" id="UP000050525">
    <property type="component" value="Unassembled WGS sequence"/>
</dbReference>
<reference evidence="1 2" key="1">
    <citation type="journal article" date="2012" name="Genome Biol.">
        <title>Sequencing three crocodilian genomes to illuminate the evolution of archosaurs and amniotes.</title>
        <authorList>
            <person name="St John J.A."/>
            <person name="Braun E.L."/>
            <person name="Isberg S.R."/>
            <person name="Miles L.G."/>
            <person name="Chong A.Y."/>
            <person name="Gongora J."/>
            <person name="Dalzell P."/>
            <person name="Moran C."/>
            <person name="Bed'hom B."/>
            <person name="Abzhanov A."/>
            <person name="Burgess S.C."/>
            <person name="Cooksey A.M."/>
            <person name="Castoe T.A."/>
            <person name="Crawford N.G."/>
            <person name="Densmore L.D."/>
            <person name="Drew J.C."/>
            <person name="Edwards S.V."/>
            <person name="Faircloth B.C."/>
            <person name="Fujita M.K."/>
            <person name="Greenwold M.J."/>
            <person name="Hoffmann F.G."/>
            <person name="Howard J.M."/>
            <person name="Iguchi T."/>
            <person name="Janes D.E."/>
            <person name="Khan S.Y."/>
            <person name="Kohno S."/>
            <person name="de Koning A.J."/>
            <person name="Lance S.L."/>
            <person name="McCarthy F.M."/>
            <person name="McCormack J.E."/>
            <person name="Merchant M.E."/>
            <person name="Peterson D.G."/>
            <person name="Pollock D.D."/>
            <person name="Pourmand N."/>
            <person name="Raney B.J."/>
            <person name="Roessler K.A."/>
            <person name="Sanford J.R."/>
            <person name="Sawyer R.H."/>
            <person name="Schmidt C.J."/>
            <person name="Triplett E.W."/>
            <person name="Tuberville T.D."/>
            <person name="Venegas-Anaya M."/>
            <person name="Howard J.T."/>
            <person name="Jarvis E.D."/>
            <person name="Guillette L.J.Jr."/>
            <person name="Glenn T.C."/>
            <person name="Green R.E."/>
            <person name="Ray D.A."/>
        </authorList>
    </citation>
    <scope>NUCLEOTIDE SEQUENCE [LARGE SCALE GENOMIC DNA]</scope>
    <source>
        <strain evidence="1">KSC_2009_1</strain>
    </source>
</reference>